<keyword evidence="10" id="KW-0408">Iron</keyword>
<dbReference type="PIRSF" id="PIRSF000267">
    <property type="entry name" value="Cyt_oxidse_sub2"/>
    <property type="match status" value="1"/>
</dbReference>
<feature type="transmembrane region" description="Helical" evidence="12">
    <location>
        <begin position="225"/>
        <end position="244"/>
    </location>
</feature>
<keyword evidence="7" id="KW-0479">Metal-binding</keyword>
<evidence type="ECO:0000313" key="13">
    <source>
        <dbReference type="EMBL" id="BAC18062.1"/>
    </source>
</evidence>
<keyword evidence="5" id="KW-0349">Heme</keyword>
<dbReference type="GO" id="GO:0070069">
    <property type="term" value="C:cytochrome complex"/>
    <property type="evidence" value="ECO:0007669"/>
    <property type="project" value="TreeGrafter"/>
</dbReference>
<dbReference type="Proteomes" id="UP000001409">
    <property type="component" value="Chromosome"/>
</dbReference>
<feature type="transmembrane region" description="Helical" evidence="12">
    <location>
        <begin position="251"/>
        <end position="270"/>
    </location>
</feature>
<protein>
    <submittedName>
        <fullName evidence="13">Putative cytochrome D ubiquinol oxidase subunit II</fullName>
    </submittedName>
</protein>
<keyword evidence="11 12" id="KW-0472">Membrane</keyword>
<dbReference type="NCBIfam" id="TIGR00203">
    <property type="entry name" value="cydB"/>
    <property type="match status" value="1"/>
</dbReference>
<dbReference type="GO" id="GO:0016682">
    <property type="term" value="F:oxidoreductase activity, acting on diphenols and related substances as donors, oxygen as acceptor"/>
    <property type="evidence" value="ECO:0007669"/>
    <property type="project" value="TreeGrafter"/>
</dbReference>
<evidence type="ECO:0000256" key="1">
    <source>
        <dbReference type="ARBA" id="ARBA00004651"/>
    </source>
</evidence>
<dbReference type="RefSeq" id="WP_006769212.1">
    <property type="nucleotide sequence ID" value="NC_004369.1"/>
</dbReference>
<feature type="transmembrane region" description="Helical" evidence="12">
    <location>
        <begin position="298"/>
        <end position="321"/>
    </location>
</feature>
<evidence type="ECO:0000256" key="3">
    <source>
        <dbReference type="ARBA" id="ARBA00022448"/>
    </source>
</evidence>
<dbReference type="GO" id="GO:0009055">
    <property type="term" value="F:electron transfer activity"/>
    <property type="evidence" value="ECO:0007669"/>
    <property type="project" value="TreeGrafter"/>
</dbReference>
<dbReference type="STRING" id="196164.gene:10741660"/>
<dbReference type="PANTHER" id="PTHR43141">
    <property type="entry name" value="CYTOCHROME BD2 SUBUNIT II"/>
    <property type="match status" value="1"/>
</dbReference>
<evidence type="ECO:0000256" key="9">
    <source>
        <dbReference type="ARBA" id="ARBA00022989"/>
    </source>
</evidence>
<dbReference type="EMBL" id="BA000035">
    <property type="protein sequence ID" value="BAC18062.1"/>
    <property type="molecule type" value="Genomic_DNA"/>
</dbReference>
<keyword evidence="3" id="KW-0813">Transport</keyword>
<evidence type="ECO:0000256" key="5">
    <source>
        <dbReference type="ARBA" id="ARBA00022617"/>
    </source>
</evidence>
<dbReference type="GO" id="GO:0019646">
    <property type="term" value="P:aerobic electron transport chain"/>
    <property type="evidence" value="ECO:0007669"/>
    <property type="project" value="TreeGrafter"/>
</dbReference>
<keyword evidence="8" id="KW-0249">Electron transport</keyword>
<evidence type="ECO:0000256" key="11">
    <source>
        <dbReference type="ARBA" id="ARBA00023136"/>
    </source>
</evidence>
<dbReference type="KEGG" id="cef:CE1252"/>
<organism evidence="13 14">
    <name type="scientific">Corynebacterium efficiens (strain DSM 44549 / YS-314 / AJ 12310 / JCM 11189 / NBRC 100395)</name>
    <dbReference type="NCBI Taxonomy" id="196164"/>
    <lineage>
        <taxon>Bacteria</taxon>
        <taxon>Bacillati</taxon>
        <taxon>Actinomycetota</taxon>
        <taxon>Actinomycetes</taxon>
        <taxon>Mycobacteriales</taxon>
        <taxon>Corynebacteriaceae</taxon>
        <taxon>Corynebacterium</taxon>
    </lineage>
</organism>
<keyword evidence="14" id="KW-1185">Reference proteome</keyword>
<evidence type="ECO:0000256" key="12">
    <source>
        <dbReference type="SAM" id="Phobius"/>
    </source>
</evidence>
<feature type="transmembrane region" description="Helical" evidence="12">
    <location>
        <begin position="115"/>
        <end position="135"/>
    </location>
</feature>
<dbReference type="eggNOG" id="COG1294">
    <property type="taxonomic scope" value="Bacteria"/>
</dbReference>
<dbReference type="InterPro" id="IPR003317">
    <property type="entry name" value="Cyt-d_oxidase_su2"/>
</dbReference>
<accession>Q8FQ81</accession>
<feature type="transmembrane region" description="Helical" evidence="12">
    <location>
        <begin position="83"/>
        <end position="103"/>
    </location>
</feature>
<dbReference type="HOGENOM" id="CLU_049294_0_1_11"/>
<keyword evidence="6 12" id="KW-0812">Transmembrane</keyword>
<feature type="transmembrane region" description="Helical" evidence="12">
    <location>
        <begin position="198"/>
        <end position="219"/>
    </location>
</feature>
<evidence type="ECO:0000256" key="4">
    <source>
        <dbReference type="ARBA" id="ARBA00022475"/>
    </source>
</evidence>
<dbReference type="GO" id="GO:0005886">
    <property type="term" value="C:plasma membrane"/>
    <property type="evidence" value="ECO:0007669"/>
    <property type="project" value="UniProtKB-SubCell"/>
</dbReference>
<keyword evidence="4" id="KW-1003">Cell membrane</keyword>
<evidence type="ECO:0000256" key="10">
    <source>
        <dbReference type="ARBA" id="ARBA00023004"/>
    </source>
</evidence>
<feature type="transmembrane region" description="Helical" evidence="12">
    <location>
        <begin position="6"/>
        <end position="37"/>
    </location>
</feature>
<comment type="subcellular location">
    <subcellularLocation>
        <location evidence="1">Cell membrane</location>
        <topology evidence="1">Multi-pass membrane protein</topology>
    </subcellularLocation>
</comment>
<name>Q8FQ81_COREF</name>
<dbReference type="AlphaFoldDB" id="Q8FQ81"/>
<evidence type="ECO:0000256" key="6">
    <source>
        <dbReference type="ARBA" id="ARBA00022692"/>
    </source>
</evidence>
<evidence type="ECO:0000256" key="8">
    <source>
        <dbReference type="ARBA" id="ARBA00022982"/>
    </source>
</evidence>
<dbReference type="GO" id="GO:0046872">
    <property type="term" value="F:metal ion binding"/>
    <property type="evidence" value="ECO:0007669"/>
    <property type="project" value="UniProtKB-KW"/>
</dbReference>
<comment type="similarity">
    <text evidence="2">Belongs to the cytochrome ubiquinol oxidase subunit 2 family.</text>
</comment>
<accession>C8NKU5</accession>
<reference evidence="13 14" key="1">
    <citation type="journal article" date="2003" name="Genome Res.">
        <title>Comparative complete genome sequence analysis of the amino acid replacements responsible for the thermostability of Corynebacterium efficiens.</title>
        <authorList>
            <person name="Nishio Y."/>
            <person name="Nakamura Y."/>
            <person name="Kawarabayasi Y."/>
            <person name="Usuda Y."/>
            <person name="Kimura E."/>
            <person name="Sugimoto S."/>
            <person name="Matsui K."/>
            <person name="Yamagishi A."/>
            <person name="Kikuchi H."/>
            <person name="Ikeo K."/>
            <person name="Gojobori T."/>
        </authorList>
    </citation>
    <scope>NUCLEOTIDE SEQUENCE [LARGE SCALE GENOMIC DNA]</scope>
    <source>
        <strain evidence="14">DSM 44549 / YS-314 / AJ 12310 / JCM 11189 / NBRC 100395</strain>
    </source>
</reference>
<evidence type="ECO:0000313" key="14">
    <source>
        <dbReference type="Proteomes" id="UP000001409"/>
    </source>
</evidence>
<proteinExistence type="inferred from homology"/>
<evidence type="ECO:0000256" key="2">
    <source>
        <dbReference type="ARBA" id="ARBA00007543"/>
    </source>
</evidence>
<evidence type="ECO:0000256" key="7">
    <source>
        <dbReference type="ARBA" id="ARBA00022723"/>
    </source>
</evidence>
<sequence>MTQLPELWFVLIAVLFTGYFVLEGFDFGVGLLLPFLGRDERTRGALLKTIGPVWDGNEVWLITAGGALFAAFPEWYATLFSGMYLPLFLILVALILRIVGLEWRKQVNDATWRRWCDAAIIIGSWGPALLWGLVFSNIIAGMPIQADFTLDSLDALAAMLNPYALLGAAAFTALFTLHGLAFIRLKTTGDVRDQARKAFWPVFGLAAVTAVPYAVWTVLAHDGQWWIAGIAVLCAVAGMGFMLANRDGLAFLSSTISVVAVAALLFVALFPNVMPTTLVDGASLDIWNASSNPYTLRILTWTALILTPLVLAYQGWTYWVFRKRIRADRIDAPAPALQEA</sequence>
<dbReference type="PANTHER" id="PTHR43141:SF5">
    <property type="entry name" value="CYTOCHROME BD-I UBIQUINOL OXIDASE SUBUNIT 2"/>
    <property type="match status" value="1"/>
</dbReference>
<keyword evidence="9 12" id="KW-1133">Transmembrane helix</keyword>
<dbReference type="OrthoDB" id="9776710at2"/>
<dbReference type="Pfam" id="PF02322">
    <property type="entry name" value="Cyt_bd_oxida_II"/>
    <property type="match status" value="1"/>
</dbReference>
<feature type="transmembrane region" description="Helical" evidence="12">
    <location>
        <begin position="155"/>
        <end position="177"/>
    </location>
</feature>